<protein>
    <submittedName>
        <fullName evidence="1">NiFe hydrogenase</fullName>
    </submittedName>
</protein>
<keyword evidence="2" id="KW-1185">Reference proteome</keyword>
<dbReference type="Proteomes" id="UP000662770">
    <property type="component" value="Chromosome"/>
</dbReference>
<accession>A0ABX7QM07</accession>
<dbReference type="EMBL" id="CP071503">
    <property type="protein sequence ID" value="QSX32032.1"/>
    <property type="molecule type" value="Genomic_DNA"/>
</dbReference>
<dbReference type="Gene3D" id="3.30.420.40">
    <property type="match status" value="1"/>
</dbReference>
<dbReference type="RefSeq" id="WP_207353277.1">
    <property type="nucleotide sequence ID" value="NZ_CP071503.1"/>
</dbReference>
<organism evidence="1 2">
    <name type="scientific">Shewanella avicenniae</name>
    <dbReference type="NCBI Taxonomy" id="2814294"/>
    <lineage>
        <taxon>Bacteria</taxon>
        <taxon>Pseudomonadati</taxon>
        <taxon>Pseudomonadota</taxon>
        <taxon>Gammaproteobacteria</taxon>
        <taxon>Alteromonadales</taxon>
        <taxon>Shewanellaceae</taxon>
        <taxon>Shewanella</taxon>
    </lineage>
</organism>
<gene>
    <name evidence="1" type="ORF">JYB87_09525</name>
</gene>
<proteinExistence type="predicted"/>
<evidence type="ECO:0000313" key="2">
    <source>
        <dbReference type="Proteomes" id="UP000662770"/>
    </source>
</evidence>
<name>A0ABX7QM07_9GAMM</name>
<reference evidence="1 2" key="1">
    <citation type="submission" date="2021-03" db="EMBL/GenBank/DDBJ databases">
        <title>Novel species identification of genus Shewanella.</title>
        <authorList>
            <person name="Liu G."/>
            <person name="Zhang Q."/>
        </authorList>
    </citation>
    <scope>NUCLEOTIDE SEQUENCE [LARGE SCALE GENOMIC DNA]</scope>
    <source>
        <strain evidence="1 2">FJAT-51800</strain>
    </source>
</reference>
<evidence type="ECO:0000313" key="1">
    <source>
        <dbReference type="EMBL" id="QSX32032.1"/>
    </source>
</evidence>
<sequence>MTTGIEIVRPDPEAQALQLPIVWRYFIEAEGEQANLEALANSLAQDFLLSTYLLDSRIIAVKQRQGTDKPLMGEPASLPFCQHCQPQFGDNMHPHFGQLTLACDHCHGADAINALPALAAMQPADLIQFAQQLLNGNSVRLTDTVGTIELSRSPIAADDCAVLICNPNTLSQQFILENRQVLSLSSIEKPLLLLKPHADLKLAQALLPVGFAATRLQQVLCELLRVKGVNWIYISGAKRAVFANVLTADVQVKAQQVSLSNESCGVNVIEPLHDDVRFGDYVAHASGNRKKPVIETAISADTKVWDSTSVINAAECAALGLGAEYGTDKNYAVLYFSNQHDSKILTRDGKGNFSTFITLPRLPKTGAEIDAIMQQSEYAKVWGKFNETHADIYQRLLALDLTSVTQVASLEALWAVSAVIVGLQADSPRALAQAFVAAAMSNRAPNSPRIDFPLTKYAEGVESSFDWAQTLGTLVSFRVAGDEDEANLAFAVYDSLADYLANWIERLDVNTGIRCVYLAGDEFANPVLVKRLSLRLGKNFPMASSQRQDLDGALLATGALYLRQRRGK</sequence>